<evidence type="ECO:0000313" key="2">
    <source>
        <dbReference type="EMBL" id="MDN0063521.1"/>
    </source>
</evidence>
<gene>
    <name evidence="2" type="ORF">QVN30_04285</name>
</gene>
<dbReference type="InterPro" id="IPR027417">
    <property type="entry name" value="P-loop_NTPase"/>
</dbReference>
<dbReference type="SUPFAM" id="SSF52540">
    <property type="entry name" value="P-loop containing nucleoside triphosphate hydrolases"/>
    <property type="match status" value="1"/>
</dbReference>
<evidence type="ECO:0000313" key="3">
    <source>
        <dbReference type="Proteomes" id="UP001168435"/>
    </source>
</evidence>
<dbReference type="InterPro" id="IPR007694">
    <property type="entry name" value="DNA_helicase_DnaB-like_C"/>
</dbReference>
<dbReference type="PANTHER" id="PTHR30153:SF2">
    <property type="entry name" value="REPLICATIVE DNA HELICASE"/>
    <property type="match status" value="1"/>
</dbReference>
<dbReference type="PROSITE" id="PS51199">
    <property type="entry name" value="SF4_HELICASE"/>
    <property type="match status" value="1"/>
</dbReference>
<proteinExistence type="predicted"/>
<dbReference type="Proteomes" id="UP001168435">
    <property type="component" value="Unassembled WGS sequence"/>
</dbReference>
<dbReference type="Pfam" id="PF03796">
    <property type="entry name" value="DnaB_C"/>
    <property type="match status" value="1"/>
</dbReference>
<sequence>MAHGTSVPRSWKELRDVYGGPVRFLNDGYINAEPPVPTNVPELDEHLCGGLRSGLNVLGGEPGGGKSALALFLSMSAALSGANVLFVSLEMSADQCWSRCASCMSLEIAKERDSEEFRFRWGDVWELGQKAKAREDAAKRTGKAEEFVRELMASDPVGIAVDRLASKCPGLAIADDPALHDIGGIEEAARGARELGMSMLVVDYLQYVDVEGATDEYGRVSAVSKRLNRVGVECGVPVLALASLSRTTAARKPGAIPDMHAFKGSGDIESNALSAWIIDRDPDEPGVRRLHVVKNRNGSVTDDEPVRLRFDGAHNSFERV</sequence>
<reference evidence="2" key="1">
    <citation type="submission" date="2023-06" db="EMBL/GenBank/DDBJ databases">
        <authorList>
            <person name="Zeman M."/>
            <person name="Kubasova T."/>
            <person name="Jahodarova E."/>
            <person name="Nykrynova M."/>
            <person name="Rychlik I."/>
        </authorList>
    </citation>
    <scope>NUCLEOTIDE SEQUENCE</scope>
    <source>
        <strain evidence="2">176_SSukc20</strain>
    </source>
</reference>
<dbReference type="Gene3D" id="3.40.50.300">
    <property type="entry name" value="P-loop containing nucleotide triphosphate hydrolases"/>
    <property type="match status" value="1"/>
</dbReference>
<feature type="domain" description="SF4 helicase" evidence="1">
    <location>
        <begin position="29"/>
        <end position="320"/>
    </location>
</feature>
<accession>A0ABT7XDN3</accession>
<evidence type="ECO:0000259" key="1">
    <source>
        <dbReference type="PROSITE" id="PS51199"/>
    </source>
</evidence>
<comment type="caution">
    <text evidence="2">The sequence shown here is derived from an EMBL/GenBank/DDBJ whole genome shotgun (WGS) entry which is preliminary data.</text>
</comment>
<dbReference type="RefSeq" id="WP_289835588.1">
    <property type="nucleotide sequence ID" value="NZ_JAUEIQ010000003.1"/>
</dbReference>
<name>A0ABT7XDN3_9ACTN</name>
<keyword evidence="3" id="KW-1185">Reference proteome</keyword>
<reference evidence="2" key="2">
    <citation type="submission" date="2024-05" db="EMBL/GenBank/DDBJ databases">
        <title>Identification and characterization of horizontal gene transfer across gut microbiota members of farm animals based on homology search.</title>
        <authorList>
            <person name="Schwarzerova J."/>
            <person name="Nykrynova M."/>
            <person name="Jureckova K."/>
            <person name="Cejkova D."/>
            <person name="Rychlik I."/>
        </authorList>
    </citation>
    <scope>NUCLEOTIDE SEQUENCE</scope>
    <source>
        <strain evidence="2">176_SSukc20</strain>
    </source>
</reference>
<dbReference type="EMBL" id="JAUEIQ010000003">
    <property type="protein sequence ID" value="MDN0063521.1"/>
    <property type="molecule type" value="Genomic_DNA"/>
</dbReference>
<organism evidence="2 3">
    <name type="scientific">Collinsella ihumii</name>
    <dbReference type="NCBI Taxonomy" id="1720204"/>
    <lineage>
        <taxon>Bacteria</taxon>
        <taxon>Bacillati</taxon>
        <taxon>Actinomycetota</taxon>
        <taxon>Coriobacteriia</taxon>
        <taxon>Coriobacteriales</taxon>
        <taxon>Coriobacteriaceae</taxon>
        <taxon>Collinsella</taxon>
    </lineage>
</organism>
<dbReference type="PANTHER" id="PTHR30153">
    <property type="entry name" value="REPLICATIVE DNA HELICASE DNAB"/>
    <property type="match status" value="1"/>
</dbReference>
<protein>
    <submittedName>
        <fullName evidence="2">DnaB-like helicase C-terminal domain-containing protein</fullName>
    </submittedName>
</protein>